<reference evidence="2" key="1">
    <citation type="journal article" date="2023" name="Hortic. Res.">
        <title>A chromosome-level phased genome enabling allele-level studies in sweet orange: a case study on citrus Huanglongbing tolerance.</title>
        <authorList>
            <person name="Wu B."/>
            <person name="Yu Q."/>
            <person name="Deng Z."/>
            <person name="Duan Y."/>
            <person name="Luo F."/>
            <person name="Gmitter F. Jr."/>
        </authorList>
    </citation>
    <scope>NUCLEOTIDE SEQUENCE [LARGE SCALE GENOMIC DNA]</scope>
    <source>
        <strain evidence="2">cv. Valencia</strain>
    </source>
</reference>
<proteinExistence type="predicted"/>
<dbReference type="Proteomes" id="UP000829398">
    <property type="component" value="Chromosome 2"/>
</dbReference>
<name>A0ACB8NDP5_CITSI</name>
<dbReference type="EMBL" id="CM039171">
    <property type="protein sequence ID" value="KAH9795971.1"/>
    <property type="molecule type" value="Genomic_DNA"/>
</dbReference>
<sequence length="329" mass="37462">MALSYCSNWESLQQLTSDMLSYSSNSSFHHHQQQPQQLQQQAQVVLPQLLDETLFSFGNNSGGCFEFSDTLIDPFLPPDEFFYGDSYTNLLPYFSSPSDALISLSPEIFPPEDLESCQLPKRQKSHHCDSNFAPNFFYGYVPNPPLMPEFLPEIPAPVTQFQAPKPESSVKKPNGTSLSVQSIAARERRRRITEKTQELGKLIPGGHRMNTAEMFQAASKYVKFLQAQVKVLQLIQPKQQLLIVNHIMQQEMKEPFHMHAQDLQNLLASPIIQEKLYSEDKCLVPKEFVETLANDPEIQSKPMVFQGIDQLLRTNIGVFSGRRFYDLAS</sequence>
<keyword evidence="2" id="KW-1185">Reference proteome</keyword>
<protein>
    <submittedName>
        <fullName evidence="1">Transcription factor bHLH52</fullName>
    </submittedName>
</protein>
<accession>A0ACB8NDP5</accession>
<organism evidence="1 2">
    <name type="scientific">Citrus sinensis</name>
    <name type="common">Sweet orange</name>
    <name type="synonym">Citrus aurantium var. sinensis</name>
    <dbReference type="NCBI Taxonomy" id="2711"/>
    <lineage>
        <taxon>Eukaryota</taxon>
        <taxon>Viridiplantae</taxon>
        <taxon>Streptophyta</taxon>
        <taxon>Embryophyta</taxon>
        <taxon>Tracheophyta</taxon>
        <taxon>Spermatophyta</taxon>
        <taxon>Magnoliopsida</taxon>
        <taxon>eudicotyledons</taxon>
        <taxon>Gunneridae</taxon>
        <taxon>Pentapetalae</taxon>
        <taxon>rosids</taxon>
        <taxon>malvids</taxon>
        <taxon>Sapindales</taxon>
        <taxon>Rutaceae</taxon>
        <taxon>Aurantioideae</taxon>
        <taxon>Citrus</taxon>
    </lineage>
</organism>
<evidence type="ECO:0000313" key="1">
    <source>
        <dbReference type="EMBL" id="KAH9795971.1"/>
    </source>
</evidence>
<gene>
    <name evidence="1" type="ORF">KPL71_005377</name>
</gene>
<comment type="caution">
    <text evidence="1">The sequence shown here is derived from an EMBL/GenBank/DDBJ whole genome shotgun (WGS) entry which is preliminary data.</text>
</comment>
<evidence type="ECO:0000313" key="2">
    <source>
        <dbReference type="Proteomes" id="UP000829398"/>
    </source>
</evidence>